<protein>
    <submittedName>
        <fullName evidence="1">RNA binding protein</fullName>
    </submittedName>
</protein>
<dbReference type="AlphaFoldDB" id="A0A1D6L7N3"/>
<proteinExistence type="predicted"/>
<name>A0A1D6L7N3_MAIZE</name>
<evidence type="ECO:0000313" key="1">
    <source>
        <dbReference type="EMBL" id="ONM10259.1"/>
    </source>
</evidence>
<gene>
    <name evidence="1" type="ORF">ZEAMMB73_Zm00001d034439</name>
</gene>
<accession>A0A1D6L7N3</accession>
<sequence>MDLLDFMFPKPIRASALSFQFEISIGFSAERCLHTRSFRAVRSLTPNV</sequence>
<organism evidence="1">
    <name type="scientific">Zea mays</name>
    <name type="common">Maize</name>
    <dbReference type="NCBI Taxonomy" id="4577"/>
    <lineage>
        <taxon>Eukaryota</taxon>
        <taxon>Viridiplantae</taxon>
        <taxon>Streptophyta</taxon>
        <taxon>Embryophyta</taxon>
        <taxon>Tracheophyta</taxon>
        <taxon>Spermatophyta</taxon>
        <taxon>Magnoliopsida</taxon>
        <taxon>Liliopsida</taxon>
        <taxon>Poales</taxon>
        <taxon>Poaceae</taxon>
        <taxon>PACMAD clade</taxon>
        <taxon>Panicoideae</taxon>
        <taxon>Andropogonodae</taxon>
        <taxon>Andropogoneae</taxon>
        <taxon>Tripsacinae</taxon>
        <taxon>Zea</taxon>
    </lineage>
</organism>
<dbReference type="EMBL" id="CM007647">
    <property type="protein sequence ID" value="ONM10259.1"/>
    <property type="molecule type" value="Genomic_DNA"/>
</dbReference>
<reference evidence="1" key="1">
    <citation type="submission" date="2015-12" db="EMBL/GenBank/DDBJ databases">
        <title>Update maize B73 reference genome by single molecule sequencing technologies.</title>
        <authorList>
            <consortium name="Maize Genome Sequencing Project"/>
            <person name="Ware D."/>
        </authorList>
    </citation>
    <scope>NUCLEOTIDE SEQUENCE [LARGE SCALE GENOMIC DNA]</scope>
    <source>
        <tissue evidence="1">Seedling</tissue>
    </source>
</reference>